<evidence type="ECO:0000313" key="3">
    <source>
        <dbReference type="Proteomes" id="UP000030746"/>
    </source>
</evidence>
<dbReference type="HOGENOM" id="CLU_1662784_0_0_1"/>
<dbReference type="KEGG" id="lgi:LOTGIDRAFT_164276"/>
<dbReference type="RefSeq" id="XP_009059026.1">
    <property type="nucleotide sequence ID" value="XM_009060778.1"/>
</dbReference>
<feature type="domain" description="Chitin-binding type-2" evidence="1">
    <location>
        <begin position="5"/>
        <end position="50"/>
    </location>
</feature>
<sequence length="159" mass="18467">MGRIYMVKGDCTYYYQCNNRREYLRRPCKDDEICNPWIGKCVSNTENVDCDIIPDYYAKSCIYQRVPSDCTKYTHCNGGLEVVEWGQNNNRNPDPQCGRLAVPTVPSDMMRDRMNGNGNQGSMKERPLENNRSVYNKNLVDLTTKGIDDFNRQISYHIL</sequence>
<protein>
    <recommendedName>
        <fullName evidence="1">Chitin-binding type-2 domain-containing protein</fullName>
    </recommendedName>
</protein>
<dbReference type="AlphaFoldDB" id="V4A5V6"/>
<evidence type="ECO:0000259" key="1">
    <source>
        <dbReference type="Pfam" id="PF01607"/>
    </source>
</evidence>
<accession>V4A5V6</accession>
<dbReference type="GO" id="GO:0008061">
    <property type="term" value="F:chitin binding"/>
    <property type="evidence" value="ECO:0007669"/>
    <property type="project" value="InterPro"/>
</dbReference>
<dbReference type="EMBL" id="KB202444">
    <property type="protein sequence ID" value="ESO90355.1"/>
    <property type="molecule type" value="Genomic_DNA"/>
</dbReference>
<dbReference type="Proteomes" id="UP000030746">
    <property type="component" value="Unassembled WGS sequence"/>
</dbReference>
<name>V4A5V6_LOTGI</name>
<evidence type="ECO:0000313" key="2">
    <source>
        <dbReference type="EMBL" id="ESO90355.1"/>
    </source>
</evidence>
<dbReference type="Pfam" id="PF01607">
    <property type="entry name" value="CBM_14"/>
    <property type="match status" value="1"/>
</dbReference>
<proteinExistence type="predicted"/>
<keyword evidence="3" id="KW-1185">Reference proteome</keyword>
<dbReference type="InterPro" id="IPR002557">
    <property type="entry name" value="Chitin-bd_dom"/>
</dbReference>
<gene>
    <name evidence="2" type="ORF">LOTGIDRAFT_164276</name>
</gene>
<reference evidence="2 3" key="1">
    <citation type="journal article" date="2013" name="Nature">
        <title>Insights into bilaterian evolution from three spiralian genomes.</title>
        <authorList>
            <person name="Simakov O."/>
            <person name="Marletaz F."/>
            <person name="Cho S.J."/>
            <person name="Edsinger-Gonzales E."/>
            <person name="Havlak P."/>
            <person name="Hellsten U."/>
            <person name="Kuo D.H."/>
            <person name="Larsson T."/>
            <person name="Lv J."/>
            <person name="Arendt D."/>
            <person name="Savage R."/>
            <person name="Osoegawa K."/>
            <person name="de Jong P."/>
            <person name="Grimwood J."/>
            <person name="Chapman J.A."/>
            <person name="Shapiro H."/>
            <person name="Aerts A."/>
            <person name="Otillar R.P."/>
            <person name="Terry A.Y."/>
            <person name="Boore J.L."/>
            <person name="Grigoriev I.V."/>
            <person name="Lindberg D.R."/>
            <person name="Seaver E.C."/>
            <person name="Weisblat D.A."/>
            <person name="Putnam N.H."/>
            <person name="Rokhsar D.S."/>
        </authorList>
    </citation>
    <scope>NUCLEOTIDE SEQUENCE [LARGE SCALE GENOMIC DNA]</scope>
</reference>
<organism evidence="2 3">
    <name type="scientific">Lottia gigantea</name>
    <name type="common">Giant owl limpet</name>
    <dbReference type="NCBI Taxonomy" id="225164"/>
    <lineage>
        <taxon>Eukaryota</taxon>
        <taxon>Metazoa</taxon>
        <taxon>Spiralia</taxon>
        <taxon>Lophotrochozoa</taxon>
        <taxon>Mollusca</taxon>
        <taxon>Gastropoda</taxon>
        <taxon>Patellogastropoda</taxon>
        <taxon>Lottioidea</taxon>
        <taxon>Lottiidae</taxon>
        <taxon>Lottia</taxon>
    </lineage>
</organism>
<dbReference type="CTD" id="20239696"/>
<dbReference type="GeneID" id="20239696"/>
<dbReference type="GO" id="GO:0005576">
    <property type="term" value="C:extracellular region"/>
    <property type="evidence" value="ECO:0007669"/>
    <property type="project" value="InterPro"/>
</dbReference>